<name>A0A0A8ZUP3_ARUDO</name>
<organism evidence="1">
    <name type="scientific">Arundo donax</name>
    <name type="common">Giant reed</name>
    <name type="synonym">Donax arundinaceus</name>
    <dbReference type="NCBI Taxonomy" id="35708"/>
    <lineage>
        <taxon>Eukaryota</taxon>
        <taxon>Viridiplantae</taxon>
        <taxon>Streptophyta</taxon>
        <taxon>Embryophyta</taxon>
        <taxon>Tracheophyta</taxon>
        <taxon>Spermatophyta</taxon>
        <taxon>Magnoliopsida</taxon>
        <taxon>Liliopsida</taxon>
        <taxon>Poales</taxon>
        <taxon>Poaceae</taxon>
        <taxon>PACMAD clade</taxon>
        <taxon>Arundinoideae</taxon>
        <taxon>Arundineae</taxon>
        <taxon>Arundo</taxon>
    </lineage>
</organism>
<dbReference type="EMBL" id="GBRH01256477">
    <property type="protein sequence ID" value="JAD41418.1"/>
    <property type="molecule type" value="Transcribed_RNA"/>
</dbReference>
<accession>A0A0A8ZUP3</accession>
<dbReference type="AlphaFoldDB" id="A0A0A8ZUP3"/>
<protein>
    <submittedName>
        <fullName evidence="1">Uncharacterized protein</fullName>
    </submittedName>
</protein>
<reference evidence="1" key="2">
    <citation type="journal article" date="2015" name="Data Brief">
        <title>Shoot transcriptome of the giant reed, Arundo donax.</title>
        <authorList>
            <person name="Barrero R.A."/>
            <person name="Guerrero F.D."/>
            <person name="Moolhuijzen P."/>
            <person name="Goolsby J.A."/>
            <person name="Tidwell J."/>
            <person name="Bellgard S.E."/>
            <person name="Bellgard M.I."/>
        </authorList>
    </citation>
    <scope>NUCLEOTIDE SEQUENCE</scope>
    <source>
        <tissue evidence="1">Shoot tissue taken approximately 20 cm above the soil surface</tissue>
    </source>
</reference>
<reference evidence="1" key="1">
    <citation type="submission" date="2014-09" db="EMBL/GenBank/DDBJ databases">
        <authorList>
            <person name="Magalhaes I.L.F."/>
            <person name="Oliveira U."/>
            <person name="Santos F.R."/>
            <person name="Vidigal T.H.D.A."/>
            <person name="Brescovit A.D."/>
            <person name="Santos A.J."/>
        </authorList>
    </citation>
    <scope>NUCLEOTIDE SEQUENCE</scope>
    <source>
        <tissue evidence="1">Shoot tissue taken approximately 20 cm above the soil surface</tissue>
    </source>
</reference>
<proteinExistence type="predicted"/>
<sequence>MWLVFPALVLQNVAKIKAPIICKTAMHLRKVCPLFQTKMTLLQFSLAISQTGVMMKMKNMLLTALIGRYNINNIMNNTMAQMSLMSLIHPPIQQYHIHLKKI</sequence>
<evidence type="ECO:0000313" key="1">
    <source>
        <dbReference type="EMBL" id="JAD41418.1"/>
    </source>
</evidence>